<feature type="transmembrane region" description="Helical" evidence="1">
    <location>
        <begin position="21"/>
        <end position="54"/>
    </location>
</feature>
<name>A0A0V0GWR7_SOLCH</name>
<protein>
    <submittedName>
        <fullName evidence="2">Putative ovule protein</fullName>
    </submittedName>
</protein>
<proteinExistence type="predicted"/>
<evidence type="ECO:0000256" key="1">
    <source>
        <dbReference type="SAM" id="Phobius"/>
    </source>
</evidence>
<accession>A0A0V0GWR7</accession>
<keyword evidence="1" id="KW-0812">Transmembrane</keyword>
<dbReference type="EMBL" id="GEDG01029391">
    <property type="protein sequence ID" value="JAP12575.1"/>
    <property type="molecule type" value="Transcribed_RNA"/>
</dbReference>
<keyword evidence="1" id="KW-0472">Membrane</keyword>
<sequence>MWHFQFRMCFCFCYHDVKFLFYLGLLGVVYFSALFALGCGVLVKCACFVIVFWVFPNVAFPI</sequence>
<reference evidence="2" key="1">
    <citation type="submission" date="2015-12" db="EMBL/GenBank/DDBJ databases">
        <title>Gene expression during late stages of embryo sac development: a critical building block for successful pollen-pistil interactions.</title>
        <authorList>
            <person name="Liu Y."/>
            <person name="Joly V."/>
            <person name="Sabar M."/>
            <person name="Matton D.P."/>
        </authorList>
    </citation>
    <scope>NUCLEOTIDE SEQUENCE</scope>
</reference>
<evidence type="ECO:0000313" key="2">
    <source>
        <dbReference type="EMBL" id="JAP12575.1"/>
    </source>
</evidence>
<dbReference type="AlphaFoldDB" id="A0A0V0GWR7"/>
<keyword evidence="1" id="KW-1133">Transmembrane helix</keyword>
<organism evidence="2">
    <name type="scientific">Solanum chacoense</name>
    <name type="common">Chaco potato</name>
    <dbReference type="NCBI Taxonomy" id="4108"/>
    <lineage>
        <taxon>Eukaryota</taxon>
        <taxon>Viridiplantae</taxon>
        <taxon>Streptophyta</taxon>
        <taxon>Embryophyta</taxon>
        <taxon>Tracheophyta</taxon>
        <taxon>Spermatophyta</taxon>
        <taxon>Magnoliopsida</taxon>
        <taxon>eudicotyledons</taxon>
        <taxon>Gunneridae</taxon>
        <taxon>Pentapetalae</taxon>
        <taxon>asterids</taxon>
        <taxon>lamiids</taxon>
        <taxon>Solanales</taxon>
        <taxon>Solanaceae</taxon>
        <taxon>Solanoideae</taxon>
        <taxon>Solaneae</taxon>
        <taxon>Solanum</taxon>
    </lineage>
</organism>